<dbReference type="InterPro" id="IPR051449">
    <property type="entry name" value="ABC-2_transporter_component"/>
</dbReference>
<dbReference type="GO" id="GO:0140359">
    <property type="term" value="F:ABC-type transporter activity"/>
    <property type="evidence" value="ECO:0007669"/>
    <property type="project" value="InterPro"/>
</dbReference>
<protein>
    <submittedName>
        <fullName evidence="8">ABC-2 family transporter protein</fullName>
    </submittedName>
</protein>
<evidence type="ECO:0000256" key="3">
    <source>
        <dbReference type="ARBA" id="ARBA00022692"/>
    </source>
</evidence>
<accession>A0A1S8TXS1</accession>
<feature type="domain" description="ABC-2 type transporter transmembrane" evidence="7">
    <location>
        <begin position="12"/>
        <end position="366"/>
    </location>
</feature>
<sequence length="399" mass="45530">MRVLRFITRDKKSIISLSLIHIITVVFVCSIFSKIYIENIPFGIVDMDNSSLSRTIIQQLKNSPGLNINYYADSQAELEKAIKEKRVSGGIVIPKDFNKDAVKMKSPSVALIMDETNMVVGSNIYGYGSTVIGTVNAGFQLKVFEGKNMLPDTAKKTITSFSYGERILYETQLSYMRYLIYTLIPYLIQGTFLMTFLVPALIKNRKKLNLVNIRSKEGLRNILVLFARILIMIGVSVLSSFIGLCILDKYFSLPLRGNILEYFALMFIFLFNITAMGFLFAAIIDNIIYFIQFFSMINIITFLTSGVPFPEYMMPDRLSRIIKGLWPFMNVALQFKYLNLKGIGWNIIFPYIKNGILFALVWFPIGIGLYFARIALDKYKNKRLLDSVDKESNLANQVI</sequence>
<feature type="transmembrane region" description="Helical" evidence="6">
    <location>
        <begin position="287"/>
        <end position="309"/>
    </location>
</feature>
<evidence type="ECO:0000256" key="6">
    <source>
        <dbReference type="SAM" id="Phobius"/>
    </source>
</evidence>
<evidence type="ECO:0000313" key="8">
    <source>
        <dbReference type="EMBL" id="OOM82593.1"/>
    </source>
</evidence>
<dbReference type="RefSeq" id="WP_077845382.1">
    <property type="nucleotide sequence ID" value="NZ_LZZM01000003.1"/>
</dbReference>
<name>A0A1S8TXS1_9CLOT</name>
<dbReference type="Gene3D" id="3.40.1710.10">
    <property type="entry name" value="abc type-2 transporter like domain"/>
    <property type="match status" value="1"/>
</dbReference>
<dbReference type="InterPro" id="IPR013525">
    <property type="entry name" value="ABC2_TM"/>
</dbReference>
<dbReference type="Pfam" id="PF12698">
    <property type="entry name" value="ABC2_membrane_3"/>
    <property type="match status" value="1"/>
</dbReference>
<comment type="caution">
    <text evidence="8">The sequence shown here is derived from an EMBL/GenBank/DDBJ whole genome shotgun (WGS) entry which is preliminary data.</text>
</comment>
<feature type="transmembrane region" description="Helical" evidence="6">
    <location>
        <begin position="259"/>
        <end position="281"/>
    </location>
</feature>
<feature type="transmembrane region" description="Helical" evidence="6">
    <location>
        <begin position="14"/>
        <end position="37"/>
    </location>
</feature>
<dbReference type="Proteomes" id="UP000190890">
    <property type="component" value="Unassembled WGS sequence"/>
</dbReference>
<keyword evidence="2" id="KW-1003">Cell membrane</keyword>
<comment type="subcellular location">
    <subcellularLocation>
        <location evidence="1">Cell membrane</location>
        <topology evidence="1">Multi-pass membrane protein</topology>
    </subcellularLocation>
</comment>
<feature type="transmembrane region" description="Helical" evidence="6">
    <location>
        <begin position="178"/>
        <end position="202"/>
    </location>
</feature>
<keyword evidence="3 6" id="KW-0812">Transmembrane</keyword>
<dbReference type="PANTHER" id="PTHR30294">
    <property type="entry name" value="MEMBRANE COMPONENT OF ABC TRANSPORTER YHHJ-RELATED"/>
    <property type="match status" value="1"/>
</dbReference>
<dbReference type="EMBL" id="LZZM01000003">
    <property type="protein sequence ID" value="OOM82593.1"/>
    <property type="molecule type" value="Genomic_DNA"/>
</dbReference>
<dbReference type="STRING" id="29367.CLPUN_00450"/>
<evidence type="ECO:0000259" key="7">
    <source>
        <dbReference type="Pfam" id="PF12698"/>
    </source>
</evidence>
<evidence type="ECO:0000256" key="4">
    <source>
        <dbReference type="ARBA" id="ARBA00022989"/>
    </source>
</evidence>
<evidence type="ECO:0000256" key="5">
    <source>
        <dbReference type="ARBA" id="ARBA00023136"/>
    </source>
</evidence>
<feature type="transmembrane region" description="Helical" evidence="6">
    <location>
        <begin position="351"/>
        <end position="372"/>
    </location>
</feature>
<dbReference type="AlphaFoldDB" id="A0A1S8TXS1"/>
<keyword evidence="5 6" id="KW-0472">Membrane</keyword>
<evidence type="ECO:0000256" key="2">
    <source>
        <dbReference type="ARBA" id="ARBA00022475"/>
    </source>
</evidence>
<evidence type="ECO:0000313" key="9">
    <source>
        <dbReference type="Proteomes" id="UP000190890"/>
    </source>
</evidence>
<proteinExistence type="predicted"/>
<feature type="transmembrane region" description="Helical" evidence="6">
    <location>
        <begin position="222"/>
        <end position="247"/>
    </location>
</feature>
<organism evidence="8 9">
    <name type="scientific">Clostridium puniceum</name>
    <dbReference type="NCBI Taxonomy" id="29367"/>
    <lineage>
        <taxon>Bacteria</taxon>
        <taxon>Bacillati</taxon>
        <taxon>Bacillota</taxon>
        <taxon>Clostridia</taxon>
        <taxon>Eubacteriales</taxon>
        <taxon>Clostridiaceae</taxon>
        <taxon>Clostridium</taxon>
    </lineage>
</organism>
<dbReference type="OrthoDB" id="1711024at2"/>
<keyword evidence="9" id="KW-1185">Reference proteome</keyword>
<dbReference type="PANTHER" id="PTHR30294:SF29">
    <property type="entry name" value="MULTIDRUG ABC TRANSPORTER PERMEASE YBHS-RELATED"/>
    <property type="match status" value="1"/>
</dbReference>
<keyword evidence="4 6" id="KW-1133">Transmembrane helix</keyword>
<evidence type="ECO:0000256" key="1">
    <source>
        <dbReference type="ARBA" id="ARBA00004651"/>
    </source>
</evidence>
<reference evidence="8 9" key="1">
    <citation type="submission" date="2016-05" db="EMBL/GenBank/DDBJ databases">
        <title>Microbial solvent formation.</title>
        <authorList>
            <person name="Poehlein A."/>
            <person name="Montoya Solano J.D."/>
            <person name="Flitsch S."/>
            <person name="Krabben P."/>
            <person name="Duerre P."/>
            <person name="Daniel R."/>
        </authorList>
    </citation>
    <scope>NUCLEOTIDE SEQUENCE [LARGE SCALE GENOMIC DNA]</scope>
    <source>
        <strain evidence="8 9">DSM 2619</strain>
    </source>
</reference>
<gene>
    <name evidence="8" type="ORF">CLPUN_00450</name>
</gene>
<dbReference type="GO" id="GO:0005886">
    <property type="term" value="C:plasma membrane"/>
    <property type="evidence" value="ECO:0007669"/>
    <property type="project" value="UniProtKB-SubCell"/>
</dbReference>